<dbReference type="Proteomes" id="UP000179636">
    <property type="component" value="Unassembled WGS sequence"/>
</dbReference>
<organism evidence="3 4">
    <name type="scientific">Mycobacterium syngnathidarum</name>
    <dbReference type="NCBI Taxonomy" id="1908205"/>
    <lineage>
        <taxon>Bacteria</taxon>
        <taxon>Bacillati</taxon>
        <taxon>Actinomycetota</taxon>
        <taxon>Actinomycetes</taxon>
        <taxon>Mycobacteriales</taxon>
        <taxon>Mycobacteriaceae</taxon>
        <taxon>Mycobacterium</taxon>
    </lineage>
</organism>
<reference evidence="3 4" key="1">
    <citation type="submission" date="2016-10" db="EMBL/GenBank/DDBJ databases">
        <title>Evaluation of Human, Animal and Environmental Mycobacterium chelonae Isolates by Core Genome Phylogenomic Analysis, Targeted Gene Comparison, and Anti-microbial Susceptibility Patterns: A Tale of Mistaken Identities.</title>
        <authorList>
            <person name="Fogelson S.B."/>
            <person name="Camus A.C."/>
            <person name="Lorenz W."/>
            <person name="Vasireddy R."/>
            <person name="Vasireddy S."/>
            <person name="Smith T."/>
            <person name="Brown-Elliott B.A."/>
            <person name="Wallace R.J.Jr."/>
            <person name="Hasan N.A."/>
            <person name="Reischl U."/>
            <person name="Sanchez S."/>
        </authorList>
    </citation>
    <scope>NUCLEOTIDE SEQUENCE [LARGE SCALE GENOMIC DNA]</scope>
    <source>
        <strain evidence="3 4">24999</strain>
    </source>
</reference>
<dbReference type="EMBL" id="MLHV01000042">
    <property type="protein sequence ID" value="OHT88353.1"/>
    <property type="molecule type" value="Genomic_DNA"/>
</dbReference>
<feature type="compositionally biased region" description="Basic and acidic residues" evidence="1">
    <location>
        <begin position="309"/>
        <end position="324"/>
    </location>
</feature>
<feature type="region of interest" description="Disordered" evidence="1">
    <location>
        <begin position="62"/>
        <end position="97"/>
    </location>
</feature>
<evidence type="ECO:0000313" key="3">
    <source>
        <dbReference type="EMBL" id="OHT88353.1"/>
    </source>
</evidence>
<evidence type="ECO:0000256" key="2">
    <source>
        <dbReference type="SAM" id="Phobius"/>
    </source>
</evidence>
<evidence type="ECO:0000256" key="1">
    <source>
        <dbReference type="SAM" id="MobiDB-lite"/>
    </source>
</evidence>
<name>A0A1S1JLP6_9MYCO</name>
<dbReference type="OrthoDB" id="4526353at2"/>
<feature type="compositionally biased region" description="Acidic residues" evidence="1">
    <location>
        <begin position="273"/>
        <end position="282"/>
    </location>
</feature>
<dbReference type="AlphaFoldDB" id="A0A1S1JLP6"/>
<accession>A0A1S1JLP6</accession>
<comment type="caution">
    <text evidence="3">The sequence shown here is derived from an EMBL/GenBank/DDBJ whole genome shotgun (WGS) entry which is preliminary data.</text>
</comment>
<feature type="compositionally biased region" description="Basic and acidic residues" evidence="1">
    <location>
        <begin position="160"/>
        <end position="195"/>
    </location>
</feature>
<feature type="transmembrane region" description="Helical" evidence="2">
    <location>
        <begin position="338"/>
        <end position="360"/>
    </location>
</feature>
<dbReference type="STRING" id="1908205.BKG60_04665"/>
<keyword evidence="4" id="KW-1185">Reference proteome</keyword>
<keyword evidence="2" id="KW-0472">Membrane</keyword>
<feature type="region of interest" description="Disordered" evidence="1">
    <location>
        <begin position="363"/>
        <end position="389"/>
    </location>
</feature>
<keyword evidence="2" id="KW-0812">Transmembrane</keyword>
<sequence>MNATVDALLNAYSRPAPEATRVAAAISRAMVTEDGTEIASDAVLSARVRAAVETANHEIAAEKMPRTSTSPEHRATEFGDPVGEFTVDDADPAPVPTLRSDRRYLLTDDPAGAITKSPAPEAPPWRTEPPLDGVELRTGAPPTEAETANPQRLSAVDGTAHLDDDGDERYSDSADHREYPEHVDETDAAENHTEPDDLAYTGSETDDYTDEHGNEVRGGADTATDPEPVDGNEPDPMLSLSPPVLLPPSPTDAFAGTPSPWDDQAEIAPPASGDDDEQDPEDQGAVFQRDVDDPAPSWDATEPPDDMNEPTRDPETPLKERISQQLQRVREGSWRKRLLLVAGAAVAVLVLVTVFVASIAGNRGEPPQPAGQVDAPPLQSENPEPESVDEVLVPAKVSASCGNDSDAVAPFAADKTRAWVCLRIDGLDLNVLNITFNAEVVITSICLVPGWDYVAPDGRDEWARHRLVTAVTWRMGGQAFPQEINPTRPGVCKQFPTDPPISTREMSMTITASTRPPLGKDQVSSGIGGADNPDSVENIDKTSAVGSIVINGHKRNAGS</sequence>
<feature type="region of interest" description="Disordered" evidence="1">
    <location>
        <begin position="110"/>
        <end position="324"/>
    </location>
</feature>
<evidence type="ECO:0008006" key="5">
    <source>
        <dbReference type="Google" id="ProtNLM"/>
    </source>
</evidence>
<proteinExistence type="predicted"/>
<dbReference type="RefSeq" id="WP_070946958.1">
    <property type="nucleotide sequence ID" value="NZ_MLHV01000042.1"/>
</dbReference>
<feature type="region of interest" description="Disordered" evidence="1">
    <location>
        <begin position="513"/>
        <end position="540"/>
    </location>
</feature>
<evidence type="ECO:0000313" key="4">
    <source>
        <dbReference type="Proteomes" id="UP000179636"/>
    </source>
</evidence>
<feature type="compositionally biased region" description="Low complexity" evidence="1">
    <location>
        <begin position="234"/>
        <end position="243"/>
    </location>
</feature>
<keyword evidence="2" id="KW-1133">Transmembrane helix</keyword>
<protein>
    <recommendedName>
        <fullName evidence="5">F5/8 type C domain-containing protein</fullName>
    </recommendedName>
</protein>
<feature type="compositionally biased region" description="Basic and acidic residues" evidence="1">
    <location>
        <begin position="62"/>
        <end position="77"/>
    </location>
</feature>
<gene>
    <name evidence="3" type="ORF">BKG61_27850</name>
</gene>